<evidence type="ECO:0000256" key="2">
    <source>
        <dbReference type="SAM" id="MobiDB-lite"/>
    </source>
</evidence>
<comment type="similarity">
    <text evidence="1">Belongs to the VPS72/YL1 family.</text>
</comment>
<dbReference type="PANTHER" id="PTHR13275">
    <property type="entry name" value="YL-1 PROTEIN TRANSCRIPTION FACTOR-LIKE 1"/>
    <property type="match status" value="1"/>
</dbReference>
<dbReference type="OrthoDB" id="49520at2759"/>
<protein>
    <recommendedName>
        <fullName evidence="3">Vps72/YL1 C-terminal domain-containing protein</fullName>
    </recommendedName>
</protein>
<name>A0A7H9HSB8_9SACH</name>
<feature type="compositionally biased region" description="Basic and acidic residues" evidence="2">
    <location>
        <begin position="325"/>
        <end position="344"/>
    </location>
</feature>
<evidence type="ECO:0000313" key="5">
    <source>
        <dbReference type="Proteomes" id="UP000510647"/>
    </source>
</evidence>
<sequence length="750" mass="84187">MTKNTVNHLRSLLMSDSDAENHEDEYLMATRKRRANAGSKMKRLIAQEVEEIQSKTQSLNDDELDLLFQEDGEDEEFEVGKSEETGVESVEQEVGSQIEDNDLLISESEEEVSEQDDESNEKELQRQESLQKRKRRSKPPIIKKKARKDVGTVSSVELAKKKSSYELLKAESLLVSDRRTSKRSHVVANKLEVYEKLSLAEQKRKIIQERLKKHREKQHEKVLTQQDRLRMSLETEKLNLQSLDKYKEQEISKKQTRLAIQQRQKMKFKPGEPILSELTTSWIVTPIMEYEDKLYWDEQVRKREKKRKKYPRRQARRKSPASAVKDAKTQSEQENGKTVVKDENLQSEMTIAQEPKDSGIMESEANPSGITGGQNNGADHVANGISSSNVQDDSSCQPECKPECKPASIETESKEQTAPIDESIEQKGLPNESSEQKVNESAMIGEPSVSEKGINENKTDQQDQSSNSSQIKLEGSQNANGSTIDRSSAGLQSENPQALPEANRDTGSVETSHVSFAGTDVLGAGQQISDVPKTVRVNESATPELIDDNGTEEEMILEGPAQEVSKNFVTVYNFGSDSCSFDLRTSLFGSQWQGSHSQRTVNVENICKISLPENPMSSSEKSPIIPDLSFLSNFPVFGEYGKRVVYDAGINTGKEMEIEIKTQPPSGVLFSNGLRKKCYVTSKPCQYFDPKNGVPYSDVEAYKVIQELQDPFGDGNEDSPNPHFQWFGFKNGGVYLDMLQRPASGVPEGF</sequence>
<dbReference type="PANTHER" id="PTHR13275:SF4">
    <property type="entry name" value="VACUOLAR PROTEIN SORTING-ASSOCIATED PROTEIN 72 HOMOLOG"/>
    <property type="match status" value="1"/>
</dbReference>
<feature type="compositionally biased region" description="Basic and acidic residues" evidence="2">
    <location>
        <begin position="121"/>
        <end position="131"/>
    </location>
</feature>
<dbReference type="Pfam" id="PF08265">
    <property type="entry name" value="YL1_C"/>
    <property type="match status" value="1"/>
</dbReference>
<accession>A0A7H9HSB8</accession>
<dbReference type="Proteomes" id="UP000510647">
    <property type="component" value="Chromosome 4"/>
</dbReference>
<gene>
    <name evidence="4" type="ORF">HG537_0D02610</name>
</gene>
<feature type="compositionally biased region" description="Basic residues" evidence="2">
    <location>
        <begin position="132"/>
        <end position="147"/>
    </location>
</feature>
<dbReference type="InterPro" id="IPR046757">
    <property type="entry name" value="YL1_N"/>
</dbReference>
<dbReference type="GO" id="GO:0005634">
    <property type="term" value="C:nucleus"/>
    <property type="evidence" value="ECO:0007669"/>
    <property type="project" value="TreeGrafter"/>
</dbReference>
<feature type="compositionally biased region" description="Acidic residues" evidence="2">
    <location>
        <begin position="60"/>
        <end position="77"/>
    </location>
</feature>
<feature type="compositionally biased region" description="Polar residues" evidence="2">
    <location>
        <begin position="475"/>
        <end position="496"/>
    </location>
</feature>
<feature type="region of interest" description="Disordered" evidence="2">
    <location>
        <begin position="302"/>
        <end position="511"/>
    </location>
</feature>
<dbReference type="Pfam" id="PF05764">
    <property type="entry name" value="YL1"/>
    <property type="match status" value="1"/>
</dbReference>
<proteinExistence type="inferred from homology"/>
<dbReference type="InterPro" id="IPR013272">
    <property type="entry name" value="Vps72/YL1_C"/>
</dbReference>
<feature type="compositionally biased region" description="Polar residues" evidence="2">
    <location>
        <begin position="384"/>
        <end position="397"/>
    </location>
</feature>
<evidence type="ECO:0000259" key="3">
    <source>
        <dbReference type="SMART" id="SM00993"/>
    </source>
</evidence>
<organism evidence="4 5">
    <name type="scientific">Torulaspora globosa</name>
    <dbReference type="NCBI Taxonomy" id="48254"/>
    <lineage>
        <taxon>Eukaryota</taxon>
        <taxon>Fungi</taxon>
        <taxon>Dikarya</taxon>
        <taxon>Ascomycota</taxon>
        <taxon>Saccharomycotina</taxon>
        <taxon>Saccharomycetes</taxon>
        <taxon>Saccharomycetales</taxon>
        <taxon>Saccharomycetaceae</taxon>
        <taxon>Torulaspora</taxon>
    </lineage>
</organism>
<dbReference type="EMBL" id="CP059270">
    <property type="protein sequence ID" value="QLQ80260.1"/>
    <property type="molecule type" value="Genomic_DNA"/>
</dbReference>
<feature type="compositionally biased region" description="Acidic residues" evidence="2">
    <location>
        <begin position="99"/>
        <end position="120"/>
    </location>
</feature>
<feature type="domain" description="Vps72/YL1 C-terminal" evidence="3">
    <location>
        <begin position="676"/>
        <end position="705"/>
    </location>
</feature>
<dbReference type="SMART" id="SM00993">
    <property type="entry name" value="YL1_C"/>
    <property type="match status" value="1"/>
</dbReference>
<feature type="compositionally biased region" description="Basic residues" evidence="2">
    <location>
        <begin position="302"/>
        <end position="319"/>
    </location>
</feature>
<reference evidence="4 5" key="1">
    <citation type="submission" date="2020-06" db="EMBL/GenBank/DDBJ databases">
        <title>The yeast mating-type switching endonuclease HO is a domesticated member of an unorthodox homing genetic element family.</title>
        <authorList>
            <person name="Coughlan A.Y."/>
            <person name="Lombardi L."/>
            <person name="Braun-Galleani S."/>
            <person name="Martos A.R."/>
            <person name="Galeote V."/>
            <person name="Bigey F."/>
            <person name="Dequin S."/>
            <person name="Byrne K.P."/>
            <person name="Wolfe K.H."/>
        </authorList>
    </citation>
    <scope>NUCLEOTIDE SEQUENCE [LARGE SCALE GENOMIC DNA]</scope>
    <source>
        <strain evidence="4 5">CBS2947</strain>
    </source>
</reference>
<evidence type="ECO:0000256" key="1">
    <source>
        <dbReference type="ARBA" id="ARBA00006832"/>
    </source>
</evidence>
<feature type="region of interest" description="Disordered" evidence="2">
    <location>
        <begin position="53"/>
        <end position="148"/>
    </location>
</feature>
<evidence type="ECO:0000313" key="4">
    <source>
        <dbReference type="EMBL" id="QLQ80260.1"/>
    </source>
</evidence>
<dbReference type="AlphaFoldDB" id="A0A7H9HSB8"/>
<keyword evidence="5" id="KW-1185">Reference proteome</keyword>